<dbReference type="PANTHER" id="PTHR46093">
    <property type="entry name" value="ACYL-COA-BINDING DOMAIN-CONTAINING PROTEIN 5"/>
    <property type="match status" value="1"/>
</dbReference>
<dbReference type="InterPro" id="IPR015915">
    <property type="entry name" value="Kelch-typ_b-propeller"/>
</dbReference>
<proteinExistence type="predicted"/>
<dbReference type="AlphaFoldDB" id="A0A7S2U5Q0"/>
<dbReference type="PANTHER" id="PTHR46093:SF18">
    <property type="entry name" value="FIBRONECTIN TYPE-III DOMAIN-CONTAINING PROTEIN"/>
    <property type="match status" value="1"/>
</dbReference>
<dbReference type="Gene3D" id="2.120.10.80">
    <property type="entry name" value="Kelch-type beta propeller"/>
    <property type="match status" value="1"/>
</dbReference>
<protein>
    <submittedName>
        <fullName evidence="3">Uncharacterized protein</fullName>
    </submittedName>
</protein>
<evidence type="ECO:0000256" key="2">
    <source>
        <dbReference type="ARBA" id="ARBA00022737"/>
    </source>
</evidence>
<dbReference type="Pfam" id="PF24681">
    <property type="entry name" value="Kelch_KLHDC2_KLHL20_DRC7"/>
    <property type="match status" value="1"/>
</dbReference>
<organism evidence="3">
    <name type="scientific">Attheya septentrionalis</name>
    <dbReference type="NCBI Taxonomy" id="420275"/>
    <lineage>
        <taxon>Eukaryota</taxon>
        <taxon>Sar</taxon>
        <taxon>Stramenopiles</taxon>
        <taxon>Ochrophyta</taxon>
        <taxon>Bacillariophyta</taxon>
        <taxon>Coscinodiscophyceae</taxon>
        <taxon>Chaetocerotophycidae</taxon>
        <taxon>Chaetocerotales</taxon>
        <taxon>Attheyaceae</taxon>
        <taxon>Attheya</taxon>
    </lineage>
</organism>
<accession>A0A7S2U5Q0</accession>
<keyword evidence="2" id="KW-0677">Repeat</keyword>
<sequence>MKRQKITHHPPFNMLQYAQSEYTQSELTLLPEELWERHVLTFLDAPDVLNFVSTDKDIAYGLSRRATLWKGLLQRDGGVLDPIILQPPLRWEMLKFHFVLQSQVRRLRTAEWRPTSSKRINSPTSREGHSLVCLPPPASTASNVARSGERLVLFGGFCDDDGIHILDTMQSSSSSNKNVAQPPDLGVWRESTMEGEPAPFCYGFSLTALDGNRLLRFGGFRRAGYSAVCADLWLLTLTDAPSNDPSQPLQTSARWEMITCNGRVPMGRGYHTATFLWRESRYLLFIGGMTSRGSHMDAAFLDTHTWTWIDLPKQYFLALLSNGPSGRHGHSVLPHFTKKKVKHRNRLVLFGGGSGMDLLRSGVDNSEVWELLLPNSFEEGNNGVIDPDVWKWKLVHRDSHMSPRQPDDQNDMGHRLSWEECLCLGRCHIGVKISPTNALFFSGSGRPYPTNGVMGYNFETDEWMRPNITSPFKPRARFTAAGAYMCRGGWFIAHGGYSSLASNSINDMCLLDLAPQLKADNELRQYPLAFSAEALQNIDEEPQDPSPQEQARLGFGDDHFMHVTVLSVETLRDALGPVDEEDDGPESLHVLFNLLINAPTPEYRRVMALHILGQERDIQRRGRPREGLTIPHDFIMMLASIVEGRGMLSQDMETFRNAALLETGNQQS</sequence>
<reference evidence="3" key="1">
    <citation type="submission" date="2021-01" db="EMBL/GenBank/DDBJ databases">
        <authorList>
            <person name="Corre E."/>
            <person name="Pelletier E."/>
            <person name="Niang G."/>
            <person name="Scheremetjew M."/>
            <person name="Finn R."/>
            <person name="Kale V."/>
            <person name="Holt S."/>
            <person name="Cochrane G."/>
            <person name="Meng A."/>
            <person name="Brown T."/>
            <person name="Cohen L."/>
        </authorList>
    </citation>
    <scope>NUCLEOTIDE SEQUENCE</scope>
    <source>
        <strain evidence="3">CCMP2084</strain>
    </source>
</reference>
<dbReference type="SUPFAM" id="SSF117281">
    <property type="entry name" value="Kelch motif"/>
    <property type="match status" value="1"/>
</dbReference>
<dbReference type="EMBL" id="HBHQ01001784">
    <property type="protein sequence ID" value="CAD9809296.1"/>
    <property type="molecule type" value="Transcribed_RNA"/>
</dbReference>
<evidence type="ECO:0000256" key="1">
    <source>
        <dbReference type="ARBA" id="ARBA00022441"/>
    </source>
</evidence>
<gene>
    <name evidence="3" type="ORF">ASEP1449_LOCUS1119</name>
</gene>
<name>A0A7S2U5Q0_9STRA</name>
<evidence type="ECO:0000313" key="3">
    <source>
        <dbReference type="EMBL" id="CAD9809296.1"/>
    </source>
</evidence>
<keyword evidence="1" id="KW-0880">Kelch repeat</keyword>